<dbReference type="Proteomes" id="UP001206788">
    <property type="component" value="Unassembled WGS sequence"/>
</dbReference>
<dbReference type="RefSeq" id="WP_259413407.1">
    <property type="nucleotide sequence ID" value="NZ_JANWGH010000001.1"/>
</dbReference>
<keyword evidence="2" id="KW-0378">Hydrolase</keyword>
<keyword evidence="3" id="KW-1185">Reference proteome</keyword>
<feature type="domain" description="Endonuclease/exonuclease/phosphatase" evidence="1">
    <location>
        <begin position="35"/>
        <end position="258"/>
    </location>
</feature>
<keyword evidence="2" id="KW-0540">Nuclease</keyword>
<dbReference type="InterPro" id="IPR051916">
    <property type="entry name" value="GPI-anchor_lipid_remodeler"/>
</dbReference>
<dbReference type="Pfam" id="PF03372">
    <property type="entry name" value="Exo_endo_phos"/>
    <property type="match status" value="1"/>
</dbReference>
<dbReference type="InterPro" id="IPR036691">
    <property type="entry name" value="Endo/exonu/phosph_ase_sf"/>
</dbReference>
<sequence>MKALLPILKNAFLISLIIIGSFSPLMAQDQTIKILTYNIYHGEDPFTPGKTNLDSIAILLNELDPDIIALQEVDSMTVRSANLYGRKVNLVDELAKKTGMDGYFAKAMDYSEGGYGEGLLVKKAEYFIHQNLPIPAGGEPRAAAWTSLKIGEKNIWIGGTHLCHQFQENRIAQVQEILGFAESKSNPIIWMGDLNFTPQDNEYQLIKANWKDAAKIAKDESSTYQSATDEGRIDYVWFSKNHFELIGYQVIHVPYSDHFPVLVELKLITP</sequence>
<name>A0ABT2G3H0_9BACT</name>
<protein>
    <submittedName>
        <fullName evidence="2">Endonuclease/exonuclease/phosphatase family protein</fullName>
    </submittedName>
</protein>
<dbReference type="InterPro" id="IPR005135">
    <property type="entry name" value="Endo/exonuclease/phosphatase"/>
</dbReference>
<accession>A0ABT2G3H0</accession>
<comment type="caution">
    <text evidence="2">The sequence shown here is derived from an EMBL/GenBank/DDBJ whole genome shotgun (WGS) entry which is preliminary data.</text>
</comment>
<evidence type="ECO:0000259" key="1">
    <source>
        <dbReference type="Pfam" id="PF03372"/>
    </source>
</evidence>
<dbReference type="PANTHER" id="PTHR14859">
    <property type="entry name" value="CALCOFLUOR WHITE HYPERSENSITIVE PROTEIN PRECURSOR"/>
    <property type="match status" value="1"/>
</dbReference>
<reference evidence="2 3" key="1">
    <citation type="submission" date="2022-08" db="EMBL/GenBank/DDBJ databases">
        <title>Algoriphagus sp. CAU 1643 isolated from mud.</title>
        <authorList>
            <person name="Kim W."/>
        </authorList>
    </citation>
    <scope>NUCLEOTIDE SEQUENCE [LARGE SCALE GENOMIC DNA]</scope>
    <source>
        <strain evidence="2 3">CAU 1643</strain>
    </source>
</reference>
<dbReference type="SUPFAM" id="SSF56219">
    <property type="entry name" value="DNase I-like"/>
    <property type="match status" value="1"/>
</dbReference>
<organism evidence="2 3">
    <name type="scientific">Algoriphagus limi</name>
    <dbReference type="NCBI Taxonomy" id="2975273"/>
    <lineage>
        <taxon>Bacteria</taxon>
        <taxon>Pseudomonadati</taxon>
        <taxon>Bacteroidota</taxon>
        <taxon>Cytophagia</taxon>
        <taxon>Cytophagales</taxon>
        <taxon>Cyclobacteriaceae</taxon>
        <taxon>Algoriphagus</taxon>
    </lineage>
</organism>
<dbReference type="EMBL" id="JANWGH010000001">
    <property type="protein sequence ID" value="MCS5489734.1"/>
    <property type="molecule type" value="Genomic_DNA"/>
</dbReference>
<dbReference type="Gene3D" id="3.60.10.10">
    <property type="entry name" value="Endonuclease/exonuclease/phosphatase"/>
    <property type="match status" value="1"/>
</dbReference>
<evidence type="ECO:0000313" key="2">
    <source>
        <dbReference type="EMBL" id="MCS5489734.1"/>
    </source>
</evidence>
<dbReference type="PANTHER" id="PTHR14859:SF15">
    <property type="entry name" value="ENDONUCLEASE_EXONUCLEASE_PHOSPHATASE DOMAIN-CONTAINING PROTEIN"/>
    <property type="match status" value="1"/>
</dbReference>
<gene>
    <name evidence="2" type="ORF">NY014_04795</name>
</gene>
<proteinExistence type="predicted"/>
<keyword evidence="2" id="KW-0255">Endonuclease</keyword>
<evidence type="ECO:0000313" key="3">
    <source>
        <dbReference type="Proteomes" id="UP001206788"/>
    </source>
</evidence>
<dbReference type="GO" id="GO:0004519">
    <property type="term" value="F:endonuclease activity"/>
    <property type="evidence" value="ECO:0007669"/>
    <property type="project" value="UniProtKB-KW"/>
</dbReference>